<feature type="domain" description="NlpC/P60" evidence="6">
    <location>
        <begin position="252"/>
        <end position="375"/>
    </location>
</feature>
<keyword evidence="5" id="KW-1133">Transmembrane helix</keyword>
<evidence type="ECO:0000256" key="3">
    <source>
        <dbReference type="ARBA" id="ARBA00022801"/>
    </source>
</evidence>
<dbReference type="GO" id="GO:0006508">
    <property type="term" value="P:proteolysis"/>
    <property type="evidence" value="ECO:0007669"/>
    <property type="project" value="UniProtKB-KW"/>
</dbReference>
<keyword evidence="4" id="KW-0788">Thiol protease</keyword>
<dbReference type="SUPFAM" id="SSF54001">
    <property type="entry name" value="Cysteine proteinases"/>
    <property type="match status" value="1"/>
</dbReference>
<reference evidence="7 8" key="1">
    <citation type="submission" date="2017-11" db="EMBL/GenBank/DDBJ databases">
        <title>Sequencing the genomes of 1000 actinobacteria strains.</title>
        <authorList>
            <person name="Klenk H.-P."/>
        </authorList>
    </citation>
    <scope>NUCLEOTIDE SEQUENCE [LARGE SCALE GENOMIC DNA]</scope>
    <source>
        <strain evidence="7 8">DSM 44104</strain>
    </source>
</reference>
<keyword evidence="5" id="KW-0812">Transmembrane</keyword>
<evidence type="ECO:0000256" key="5">
    <source>
        <dbReference type="SAM" id="Phobius"/>
    </source>
</evidence>
<dbReference type="PROSITE" id="PS51935">
    <property type="entry name" value="NLPC_P60"/>
    <property type="match status" value="1"/>
</dbReference>
<accession>A0AA44UUV3</accession>
<dbReference type="AlphaFoldDB" id="A0AA44UUV3"/>
<dbReference type="InterPro" id="IPR051794">
    <property type="entry name" value="PG_Endopeptidase_C40"/>
</dbReference>
<dbReference type="Gene3D" id="3.90.1720.10">
    <property type="entry name" value="endopeptidase domain like (from Nostoc punctiforme)"/>
    <property type="match status" value="1"/>
</dbReference>
<keyword evidence="3 7" id="KW-0378">Hydrolase</keyword>
<comment type="similarity">
    <text evidence="1">Belongs to the peptidase C40 family.</text>
</comment>
<organism evidence="7 8">
    <name type="scientific">Pseudonocardia alni</name>
    <name type="common">Amycolata alni</name>
    <dbReference type="NCBI Taxonomy" id="33907"/>
    <lineage>
        <taxon>Bacteria</taxon>
        <taxon>Bacillati</taxon>
        <taxon>Actinomycetota</taxon>
        <taxon>Actinomycetes</taxon>
        <taxon>Pseudonocardiales</taxon>
        <taxon>Pseudonocardiaceae</taxon>
        <taxon>Pseudonocardia</taxon>
    </lineage>
</organism>
<dbReference type="PANTHER" id="PTHR47359:SF3">
    <property type="entry name" value="NLP_P60 DOMAIN-CONTAINING PROTEIN-RELATED"/>
    <property type="match status" value="1"/>
</dbReference>
<sequence>MAPAAHRRDGDLTVDQKKSTIALAVGAVILVFAGAVLTMGVGMLTIVAGGALPGGGCGGDGGLGGGSQTIGGTDWNAEQTDNAATIVNIVVQRGLPRRAAVIAISTVIVESRLVNVSHGDRDSLGLYQQRPSQGWGSPEQVLNPDYATRIFLDRLIALPGWATMPPGTAAQAVQRSAFPDRYAPQEAPAAALVDRFWVGPDNPAPAAPGAAPDVQLASTAFACPDQGGAGVPLAPSNIDPTKLPPGFVPPTDPAQRAAVTYALAQLGKPYIWGAKGPNGFDCSGLMLAAWAAAGVPIPAGTVNQKNAGTPASPATIAPGDLVFIPGSLGSPTNPRHVGMYVGNGLVVNAYDSSTGVILQPLSDWADKITHVRHIAGPAGAPAPAPVPAARAETALAEAAGS</sequence>
<feature type="transmembrane region" description="Helical" evidence="5">
    <location>
        <begin position="21"/>
        <end position="47"/>
    </location>
</feature>
<evidence type="ECO:0000256" key="4">
    <source>
        <dbReference type="ARBA" id="ARBA00022807"/>
    </source>
</evidence>
<protein>
    <submittedName>
        <fullName evidence="7">Cell wall-associated NlpC family hydrolase</fullName>
    </submittedName>
</protein>
<gene>
    <name evidence="7" type="ORF">ATL51_0255</name>
</gene>
<evidence type="ECO:0000256" key="2">
    <source>
        <dbReference type="ARBA" id="ARBA00022670"/>
    </source>
</evidence>
<name>A0AA44UUV3_PSEA5</name>
<evidence type="ECO:0000256" key="1">
    <source>
        <dbReference type="ARBA" id="ARBA00007074"/>
    </source>
</evidence>
<dbReference type="Proteomes" id="UP000232453">
    <property type="component" value="Unassembled WGS sequence"/>
</dbReference>
<evidence type="ECO:0000313" key="8">
    <source>
        <dbReference type="Proteomes" id="UP000232453"/>
    </source>
</evidence>
<keyword evidence="5" id="KW-0472">Membrane</keyword>
<dbReference type="InterPro" id="IPR038765">
    <property type="entry name" value="Papain-like_cys_pep_sf"/>
</dbReference>
<dbReference type="EMBL" id="PHUJ01000002">
    <property type="protein sequence ID" value="PKB41293.1"/>
    <property type="molecule type" value="Genomic_DNA"/>
</dbReference>
<proteinExistence type="inferred from homology"/>
<dbReference type="InterPro" id="IPR000064">
    <property type="entry name" value="NLP_P60_dom"/>
</dbReference>
<evidence type="ECO:0000259" key="6">
    <source>
        <dbReference type="PROSITE" id="PS51935"/>
    </source>
</evidence>
<keyword evidence="2" id="KW-0645">Protease</keyword>
<dbReference type="PANTHER" id="PTHR47359">
    <property type="entry name" value="PEPTIDOGLYCAN DL-ENDOPEPTIDASE CWLO"/>
    <property type="match status" value="1"/>
</dbReference>
<comment type="caution">
    <text evidence="7">The sequence shown here is derived from an EMBL/GenBank/DDBJ whole genome shotgun (WGS) entry which is preliminary data.</text>
</comment>
<dbReference type="Pfam" id="PF00877">
    <property type="entry name" value="NLPC_P60"/>
    <property type="match status" value="1"/>
</dbReference>
<dbReference type="GO" id="GO:0008234">
    <property type="term" value="F:cysteine-type peptidase activity"/>
    <property type="evidence" value="ECO:0007669"/>
    <property type="project" value="UniProtKB-KW"/>
</dbReference>
<evidence type="ECO:0000313" key="7">
    <source>
        <dbReference type="EMBL" id="PKB41293.1"/>
    </source>
</evidence>